<feature type="signal peptide" evidence="2">
    <location>
        <begin position="1"/>
        <end position="21"/>
    </location>
</feature>
<dbReference type="OrthoDB" id="5135119at2759"/>
<name>A0A507QY00_MONPU</name>
<sequence>MYLNMLLGLLAIALAVGMVPSLSPYQYYQHQQPLAPAGKHPVANLKDKIKTVVFIIMENRSVDNLLGGQRIHGLDNPINNGPFCNPYNLSDPSQGVVCSNAKDFDSILDDPDHEIHGNNIEFYGTFMPDNAAIASGKMRPSLDGFVHEQIRLYDTREDDAYLAQEVINFYTEEQVPVITALTQEFVVFNHFHSDVPGPTNPNRAYFHSGTSYGHGRNDPGFDRSELPQRSIFQQLFETNHTWTNYYTQRNIVDALFFTWTAESGTADTNIKDISQFYADAAAGQLPEFAFINPSCCGVGTNSMHPTGLVSAGEKLLKDVYEAVRSSPQWDEILLIISFDETGGFHDHVPPPLAVRPDNLTYTATVPTGESYTFEFDRLGGRLPTWLVSPWVSRGYVEQYGSNSQGKQVSYSASSVLRTLGYLWDFEPFNPRVEKAASFEHLIIGTKRDDAPVTLPWPSPFPVSADHP</sequence>
<evidence type="ECO:0000256" key="1">
    <source>
        <dbReference type="ARBA" id="ARBA00022801"/>
    </source>
</evidence>
<dbReference type="AlphaFoldDB" id="A0A507QY00"/>
<feature type="chain" id="PRO_5021444193" description="Phosphoesterase" evidence="2">
    <location>
        <begin position="22"/>
        <end position="467"/>
    </location>
</feature>
<dbReference type="PANTHER" id="PTHR31956:SF24">
    <property type="entry name" value="PHOSPHOESTERASE SUPERFAMILY PROTEIN (AFU_ORTHOLOGUE AFUA_1G17590)"/>
    <property type="match status" value="1"/>
</dbReference>
<dbReference type="InterPro" id="IPR017850">
    <property type="entry name" value="Alkaline_phosphatase_core_sf"/>
</dbReference>
<keyword evidence="2" id="KW-0732">Signal</keyword>
<dbReference type="GO" id="GO:0016788">
    <property type="term" value="F:hydrolase activity, acting on ester bonds"/>
    <property type="evidence" value="ECO:0007669"/>
    <property type="project" value="InterPro"/>
</dbReference>
<gene>
    <name evidence="3" type="ORF">MPDQ_005783</name>
</gene>
<evidence type="ECO:0000256" key="2">
    <source>
        <dbReference type="SAM" id="SignalP"/>
    </source>
</evidence>
<reference evidence="3 4" key="1">
    <citation type="submission" date="2019-06" db="EMBL/GenBank/DDBJ databases">
        <title>Wine fermentation using esterase from Monascus purpureus.</title>
        <authorList>
            <person name="Geng C."/>
            <person name="Zhang Y."/>
        </authorList>
    </citation>
    <scope>NUCLEOTIDE SEQUENCE [LARGE SCALE GENOMIC DNA]</scope>
    <source>
        <strain evidence="3">HQ1</strain>
    </source>
</reference>
<dbReference type="InterPro" id="IPR007312">
    <property type="entry name" value="Phosphoesterase"/>
</dbReference>
<keyword evidence="1" id="KW-0378">Hydrolase</keyword>
<keyword evidence="4" id="KW-1185">Reference proteome</keyword>
<accession>A0A507QY00</accession>
<dbReference type="Gene3D" id="3.40.720.10">
    <property type="entry name" value="Alkaline Phosphatase, subunit A"/>
    <property type="match status" value="2"/>
</dbReference>
<dbReference type="Proteomes" id="UP000319663">
    <property type="component" value="Unassembled WGS sequence"/>
</dbReference>
<dbReference type="EMBL" id="VIFY01000043">
    <property type="protein sequence ID" value="TQB73473.1"/>
    <property type="molecule type" value="Genomic_DNA"/>
</dbReference>
<evidence type="ECO:0008006" key="5">
    <source>
        <dbReference type="Google" id="ProtNLM"/>
    </source>
</evidence>
<organism evidence="3 4">
    <name type="scientific">Monascus purpureus</name>
    <name type="common">Red mold</name>
    <name type="synonym">Monascus anka</name>
    <dbReference type="NCBI Taxonomy" id="5098"/>
    <lineage>
        <taxon>Eukaryota</taxon>
        <taxon>Fungi</taxon>
        <taxon>Dikarya</taxon>
        <taxon>Ascomycota</taxon>
        <taxon>Pezizomycotina</taxon>
        <taxon>Eurotiomycetes</taxon>
        <taxon>Eurotiomycetidae</taxon>
        <taxon>Eurotiales</taxon>
        <taxon>Aspergillaceae</taxon>
        <taxon>Monascus</taxon>
    </lineage>
</organism>
<dbReference type="FunFam" id="3.40.720.10:FF:000052">
    <property type="entry name" value="Phosphatidylglycerol specific phospholipase, putative"/>
    <property type="match status" value="1"/>
</dbReference>
<proteinExistence type="predicted"/>
<comment type="caution">
    <text evidence="3">The sequence shown here is derived from an EMBL/GenBank/DDBJ whole genome shotgun (WGS) entry which is preliminary data.</text>
</comment>
<dbReference type="PANTHER" id="PTHR31956">
    <property type="entry name" value="NON-SPECIFIC PHOSPHOLIPASE C4-RELATED"/>
    <property type="match status" value="1"/>
</dbReference>
<dbReference type="GO" id="GO:0009395">
    <property type="term" value="P:phospholipid catabolic process"/>
    <property type="evidence" value="ECO:0007669"/>
    <property type="project" value="TreeGrafter"/>
</dbReference>
<evidence type="ECO:0000313" key="4">
    <source>
        <dbReference type="Proteomes" id="UP000319663"/>
    </source>
</evidence>
<dbReference type="STRING" id="5098.A0A507QY00"/>
<dbReference type="Pfam" id="PF04185">
    <property type="entry name" value="Phosphoesterase"/>
    <property type="match status" value="1"/>
</dbReference>
<evidence type="ECO:0000313" key="3">
    <source>
        <dbReference type="EMBL" id="TQB73473.1"/>
    </source>
</evidence>
<protein>
    <recommendedName>
        <fullName evidence="5">Phosphoesterase</fullName>
    </recommendedName>
</protein>